<evidence type="ECO:0000256" key="2">
    <source>
        <dbReference type="ARBA" id="ARBA00023002"/>
    </source>
</evidence>
<comment type="caution">
    <text evidence="5">The sequence shown here is derived from an EMBL/GenBank/DDBJ whole genome shotgun (WGS) entry which is preliminary data.</text>
</comment>
<dbReference type="Proteomes" id="UP000031532">
    <property type="component" value="Unassembled WGS sequence"/>
</dbReference>
<dbReference type="Pfam" id="PF01408">
    <property type="entry name" value="GFO_IDH_MocA"/>
    <property type="match status" value="1"/>
</dbReference>
<dbReference type="InterPro" id="IPR000683">
    <property type="entry name" value="Gfo/Idh/MocA-like_OxRdtase_N"/>
</dbReference>
<dbReference type="PANTHER" id="PTHR43708">
    <property type="entry name" value="CONSERVED EXPRESSED OXIDOREDUCTASE (EUROFUNG)"/>
    <property type="match status" value="1"/>
</dbReference>
<comment type="similarity">
    <text evidence="1">Belongs to the Gfo/Idh/MocA family.</text>
</comment>
<reference evidence="5 6" key="1">
    <citation type="journal article" date="2015" name="Genome Announc.">
        <title>Draft Genome Sequence of the Terrestrial Cyanobacterium Scytonema millei VB511283, Isolated from Eastern India.</title>
        <authorList>
            <person name="Sen D."/>
            <person name="Chandrababunaidu M.M."/>
            <person name="Singh D."/>
            <person name="Sanghi N."/>
            <person name="Ghorai A."/>
            <person name="Mishra G.P."/>
            <person name="Madduluri M."/>
            <person name="Adhikary S.P."/>
            <person name="Tripathy S."/>
        </authorList>
    </citation>
    <scope>NUCLEOTIDE SEQUENCE [LARGE SCALE GENOMIC DNA]</scope>
    <source>
        <strain evidence="5 6">VB511283</strain>
    </source>
</reference>
<sequence length="350" mass="39571">MVEQLGVGLVGYGMAARVFHAPIIQSIPHLQLKKVVERHGNQSSQDYPGVEVVRDTTTLLHDAEIALVVITTPNISHFELARQSLLANKHVVVEKPFTVNSNQAQQLIDLARQQNKIVSVHHNRRWDGDFLTVKRLLDSQLLGRLVEYESHYDRFRNYVKPNAWREDEGNGSGVLFDLGSHLIDQAQVLFGLPQAIASDIRIQRDFGKADDNFELILHYDNLKVTLKASMLVKEQCSRFILHGTEGSFIKYGYDPQEEALKQGLTPAEPNWGEEPREKWGTLRTQISGLQVEGQIETLAGCYQAYYQNIADTIGDRAELSVKPEEARNTIRIIELAMQSNKEKCTVPFSL</sequence>
<dbReference type="InterPro" id="IPR004104">
    <property type="entry name" value="Gfo/Idh/MocA-like_OxRdtase_C"/>
</dbReference>
<evidence type="ECO:0000259" key="4">
    <source>
        <dbReference type="Pfam" id="PF02894"/>
    </source>
</evidence>
<dbReference type="NCBIfam" id="NF008607">
    <property type="entry name" value="PRK11579.1"/>
    <property type="match status" value="1"/>
</dbReference>
<dbReference type="RefSeq" id="WP_039716940.1">
    <property type="nucleotide sequence ID" value="NZ_JTJC03000004.1"/>
</dbReference>
<dbReference type="PANTHER" id="PTHR43708:SF5">
    <property type="entry name" value="CONSERVED EXPRESSED OXIDOREDUCTASE (EUROFUNG)-RELATED"/>
    <property type="match status" value="1"/>
</dbReference>
<feature type="domain" description="Gfo/Idh/MocA-like oxidoreductase N-terminal" evidence="3">
    <location>
        <begin position="6"/>
        <end position="122"/>
    </location>
</feature>
<keyword evidence="6" id="KW-1185">Reference proteome</keyword>
<evidence type="ECO:0000313" key="5">
    <source>
        <dbReference type="EMBL" id="NHC36411.1"/>
    </source>
</evidence>
<gene>
    <name evidence="5" type="ORF">QH73_0017450</name>
</gene>
<dbReference type="Pfam" id="PF02894">
    <property type="entry name" value="GFO_IDH_MocA_C"/>
    <property type="match status" value="1"/>
</dbReference>
<dbReference type="InterPro" id="IPR036291">
    <property type="entry name" value="NAD(P)-bd_dom_sf"/>
</dbReference>
<dbReference type="InterPro" id="IPR051317">
    <property type="entry name" value="Gfo/Idh/MocA_oxidoreduct"/>
</dbReference>
<dbReference type="AlphaFoldDB" id="A0A9X5E7M0"/>
<dbReference type="Gene3D" id="3.30.360.10">
    <property type="entry name" value="Dihydrodipicolinate Reductase, domain 2"/>
    <property type="match status" value="1"/>
</dbReference>
<dbReference type="GO" id="GO:0016491">
    <property type="term" value="F:oxidoreductase activity"/>
    <property type="evidence" value="ECO:0007669"/>
    <property type="project" value="UniProtKB-KW"/>
</dbReference>
<feature type="domain" description="Gfo/Idh/MocA-like oxidoreductase C-terminal" evidence="4">
    <location>
        <begin position="134"/>
        <end position="347"/>
    </location>
</feature>
<accession>A0A9X5E7M0</accession>
<evidence type="ECO:0000256" key="1">
    <source>
        <dbReference type="ARBA" id="ARBA00010928"/>
    </source>
</evidence>
<name>A0A9X5E7M0_9CYAN</name>
<keyword evidence="2" id="KW-0560">Oxidoreductase</keyword>
<evidence type="ECO:0000259" key="3">
    <source>
        <dbReference type="Pfam" id="PF01408"/>
    </source>
</evidence>
<dbReference type="GO" id="GO:0000166">
    <property type="term" value="F:nucleotide binding"/>
    <property type="evidence" value="ECO:0007669"/>
    <property type="project" value="InterPro"/>
</dbReference>
<dbReference type="Gene3D" id="3.40.50.720">
    <property type="entry name" value="NAD(P)-binding Rossmann-like Domain"/>
    <property type="match status" value="1"/>
</dbReference>
<dbReference type="SUPFAM" id="SSF51735">
    <property type="entry name" value="NAD(P)-binding Rossmann-fold domains"/>
    <property type="match status" value="1"/>
</dbReference>
<dbReference type="EMBL" id="JTJC03000004">
    <property type="protein sequence ID" value="NHC36411.1"/>
    <property type="molecule type" value="Genomic_DNA"/>
</dbReference>
<evidence type="ECO:0000313" key="6">
    <source>
        <dbReference type="Proteomes" id="UP000031532"/>
    </source>
</evidence>
<protein>
    <submittedName>
        <fullName evidence="5">Oxidoreductase</fullName>
    </submittedName>
</protein>
<organism evidence="5 6">
    <name type="scientific">Scytonema millei VB511283</name>
    <dbReference type="NCBI Taxonomy" id="1245923"/>
    <lineage>
        <taxon>Bacteria</taxon>
        <taxon>Bacillati</taxon>
        <taxon>Cyanobacteriota</taxon>
        <taxon>Cyanophyceae</taxon>
        <taxon>Nostocales</taxon>
        <taxon>Scytonemataceae</taxon>
        <taxon>Scytonema</taxon>
    </lineage>
</organism>
<dbReference type="OrthoDB" id="9815825at2"/>
<proteinExistence type="inferred from homology"/>